<dbReference type="GO" id="GO:0022627">
    <property type="term" value="C:cytosolic small ribosomal subunit"/>
    <property type="evidence" value="ECO:0007669"/>
    <property type="project" value="TreeGrafter"/>
</dbReference>
<dbReference type="PANTHER" id="PTHR11581">
    <property type="entry name" value="30S/40S RIBOSOMAL PROTEIN S4"/>
    <property type="match status" value="1"/>
</dbReference>
<dbReference type="FunFam" id="2.40.50.740:FF:000001">
    <property type="entry name" value="40S ribosomal protein S4"/>
    <property type="match status" value="1"/>
</dbReference>
<dbReference type="STRING" id="1314781.A0A165NSZ5"/>
<evidence type="ECO:0000259" key="9">
    <source>
        <dbReference type="Pfam" id="PF08071"/>
    </source>
</evidence>
<dbReference type="GO" id="GO:0003735">
    <property type="term" value="F:structural constituent of ribosome"/>
    <property type="evidence" value="ECO:0007669"/>
    <property type="project" value="UniProtKB-UniRule"/>
</dbReference>
<feature type="domain" description="Small ribosomal subunit protein eS4 N-terminal" evidence="9">
    <location>
        <begin position="3"/>
        <end position="39"/>
    </location>
</feature>
<dbReference type="HAMAP" id="MF_00485">
    <property type="entry name" value="Ribosomal_eS4"/>
    <property type="match status" value="1"/>
</dbReference>
<keyword evidence="3 6" id="KW-0694">RNA-binding</keyword>
<evidence type="ECO:0000313" key="12">
    <source>
        <dbReference type="Proteomes" id="UP000077266"/>
    </source>
</evidence>
<dbReference type="OrthoDB" id="1109245at2759"/>
<sequence>MARGPKKHLKRLNAPSSWMLDKLSGTYAPRPSPGPHKLRECFPLTILLRNRLKYAITGREVTKILAQRLVKVDGKVKTDDTYPTGFMDVISLERTGEHFRILYDVKGRFVIHRITAEEAAYKLLKVRRVALGARGVPYIVTHDGRTIRYPDPLIRANDTVKFDLEQNKIVDYVKFDTGNIVMVTGGRNMGRAGVITHREHHHGGFDIVHVRDSLDRTFATRISNIFVIGEGIKPWISLPKGKGTKLTISEERDVRRRQKAAALEA</sequence>
<feature type="domain" description="Small ribosomal subunit protein eS4 C-terminal" evidence="10">
    <location>
        <begin position="212"/>
        <end position="259"/>
    </location>
</feature>
<dbReference type="InterPro" id="IPR014722">
    <property type="entry name" value="Rib_uL2_dom2"/>
</dbReference>
<dbReference type="InterPro" id="IPR000876">
    <property type="entry name" value="Ribosomal_eS4"/>
</dbReference>
<proteinExistence type="inferred from homology"/>
<dbReference type="Gene3D" id="3.10.290.10">
    <property type="entry name" value="RNA-binding S4 domain"/>
    <property type="match status" value="1"/>
</dbReference>
<dbReference type="AlphaFoldDB" id="A0A165NSZ5"/>
<keyword evidence="4 6" id="KW-0689">Ribosomal protein</keyword>
<dbReference type="FunFam" id="2.30.30.30:FF:000005">
    <property type="entry name" value="40S ribosomal protein S4"/>
    <property type="match status" value="1"/>
</dbReference>
<dbReference type="Proteomes" id="UP000077266">
    <property type="component" value="Unassembled WGS sequence"/>
</dbReference>
<evidence type="ECO:0000256" key="1">
    <source>
        <dbReference type="ARBA" id="ARBA00007500"/>
    </source>
</evidence>
<dbReference type="InterPro" id="IPR013845">
    <property type="entry name" value="Ribosomal_eS4_central_region"/>
</dbReference>
<evidence type="ECO:0000256" key="5">
    <source>
        <dbReference type="ARBA" id="ARBA00023274"/>
    </source>
</evidence>
<keyword evidence="12" id="KW-1185">Reference proteome</keyword>
<evidence type="ECO:0000256" key="6">
    <source>
        <dbReference type="PIRNR" id="PIRNR002116"/>
    </source>
</evidence>
<dbReference type="InterPro" id="IPR018199">
    <property type="entry name" value="Ribosomal_eS4_N_CS"/>
</dbReference>
<dbReference type="PROSITE" id="PS00528">
    <property type="entry name" value="RIBOSOMAL_S4E"/>
    <property type="match status" value="1"/>
</dbReference>
<dbReference type="PANTHER" id="PTHR11581:SF0">
    <property type="entry name" value="SMALL RIBOSOMAL SUBUNIT PROTEIN ES4"/>
    <property type="match status" value="1"/>
</dbReference>
<name>A0A165NSZ5_EXIGL</name>
<dbReference type="Gene3D" id="2.40.50.740">
    <property type="match status" value="1"/>
</dbReference>
<dbReference type="GO" id="GO:0019843">
    <property type="term" value="F:rRNA binding"/>
    <property type="evidence" value="ECO:0007669"/>
    <property type="project" value="UniProtKB-UniRule"/>
</dbReference>
<keyword evidence="5 6" id="KW-0687">Ribonucleoprotein</keyword>
<organism evidence="11 12">
    <name type="scientific">Exidia glandulosa HHB12029</name>
    <dbReference type="NCBI Taxonomy" id="1314781"/>
    <lineage>
        <taxon>Eukaryota</taxon>
        <taxon>Fungi</taxon>
        <taxon>Dikarya</taxon>
        <taxon>Basidiomycota</taxon>
        <taxon>Agaricomycotina</taxon>
        <taxon>Agaricomycetes</taxon>
        <taxon>Auriculariales</taxon>
        <taxon>Exidiaceae</taxon>
        <taxon>Exidia</taxon>
    </lineage>
</organism>
<evidence type="ECO:0000313" key="11">
    <source>
        <dbReference type="EMBL" id="KZW01179.1"/>
    </source>
</evidence>
<evidence type="ECO:0000259" key="8">
    <source>
        <dbReference type="Pfam" id="PF00900"/>
    </source>
</evidence>
<dbReference type="InterPro" id="IPR013843">
    <property type="entry name" value="Ribosomal_eS4_N"/>
</dbReference>
<dbReference type="CDD" id="cd06087">
    <property type="entry name" value="KOW_RPS4"/>
    <property type="match status" value="1"/>
</dbReference>
<evidence type="ECO:0000256" key="2">
    <source>
        <dbReference type="ARBA" id="ARBA00022730"/>
    </source>
</evidence>
<evidence type="ECO:0000259" key="7">
    <source>
        <dbReference type="Pfam" id="PF00467"/>
    </source>
</evidence>
<dbReference type="InterPro" id="IPR038237">
    <property type="entry name" value="Ribosomal_eS4_central_sf"/>
</dbReference>
<dbReference type="GO" id="GO:0002181">
    <property type="term" value="P:cytoplasmic translation"/>
    <property type="evidence" value="ECO:0007669"/>
    <property type="project" value="UniProtKB-ARBA"/>
</dbReference>
<comment type="similarity">
    <text evidence="1 6">Belongs to the eukaryotic ribosomal protein eS4 family.</text>
</comment>
<evidence type="ECO:0000256" key="3">
    <source>
        <dbReference type="ARBA" id="ARBA00022884"/>
    </source>
</evidence>
<dbReference type="PIRSF" id="PIRSF002116">
    <property type="entry name" value="Ribosomal_S4"/>
    <property type="match status" value="1"/>
</dbReference>
<dbReference type="Pfam" id="PF16121">
    <property type="entry name" value="40S_S4_C"/>
    <property type="match status" value="1"/>
</dbReference>
<dbReference type="InterPro" id="IPR032277">
    <property type="entry name" value="Ribosomal_eS4_C"/>
</dbReference>
<dbReference type="InterPro" id="IPR036986">
    <property type="entry name" value="S4_RNA-bd_sf"/>
</dbReference>
<dbReference type="Gene3D" id="2.30.30.30">
    <property type="match status" value="1"/>
</dbReference>
<dbReference type="InParanoid" id="A0A165NSZ5"/>
<feature type="domain" description="KOW" evidence="7">
    <location>
        <begin position="178"/>
        <end position="210"/>
    </location>
</feature>
<evidence type="ECO:0000259" key="10">
    <source>
        <dbReference type="Pfam" id="PF16121"/>
    </source>
</evidence>
<feature type="domain" description="Small ribosomal subunit protein eS4 central region" evidence="8">
    <location>
        <begin position="95"/>
        <end position="169"/>
    </location>
</feature>
<dbReference type="EMBL" id="KV425895">
    <property type="protein sequence ID" value="KZW01179.1"/>
    <property type="molecule type" value="Genomic_DNA"/>
</dbReference>
<dbReference type="Pfam" id="PF00900">
    <property type="entry name" value="Ribosomal_S4e"/>
    <property type="match status" value="1"/>
</dbReference>
<dbReference type="CDD" id="cd00165">
    <property type="entry name" value="S4"/>
    <property type="match status" value="1"/>
</dbReference>
<protein>
    <recommendedName>
        <fullName evidence="6">40S ribosomal protein S4</fullName>
    </recommendedName>
</protein>
<gene>
    <name evidence="11" type="ORF">EXIGLDRAFT_718943</name>
</gene>
<dbReference type="FunFam" id="3.10.290.10:FF:000002">
    <property type="entry name" value="40S ribosomal protein S4"/>
    <property type="match status" value="1"/>
</dbReference>
<reference evidence="11 12" key="1">
    <citation type="journal article" date="2016" name="Mol. Biol. Evol.">
        <title>Comparative Genomics of Early-Diverging Mushroom-Forming Fungi Provides Insights into the Origins of Lignocellulose Decay Capabilities.</title>
        <authorList>
            <person name="Nagy L.G."/>
            <person name="Riley R."/>
            <person name="Tritt A."/>
            <person name="Adam C."/>
            <person name="Daum C."/>
            <person name="Floudas D."/>
            <person name="Sun H."/>
            <person name="Yadav J.S."/>
            <person name="Pangilinan J."/>
            <person name="Larsson K.H."/>
            <person name="Matsuura K."/>
            <person name="Barry K."/>
            <person name="Labutti K."/>
            <person name="Kuo R."/>
            <person name="Ohm R.A."/>
            <person name="Bhattacharya S.S."/>
            <person name="Shirouzu T."/>
            <person name="Yoshinaga Y."/>
            <person name="Martin F.M."/>
            <person name="Grigoriev I.V."/>
            <person name="Hibbett D.S."/>
        </authorList>
    </citation>
    <scope>NUCLEOTIDE SEQUENCE [LARGE SCALE GENOMIC DNA]</scope>
    <source>
        <strain evidence="11 12">HHB12029</strain>
    </source>
</reference>
<dbReference type="Pfam" id="PF00467">
    <property type="entry name" value="KOW"/>
    <property type="match status" value="1"/>
</dbReference>
<dbReference type="InterPro" id="IPR041982">
    <property type="entry name" value="Ribosomal_eS4_KOW"/>
</dbReference>
<dbReference type="PROSITE" id="PS50889">
    <property type="entry name" value="S4"/>
    <property type="match status" value="1"/>
</dbReference>
<evidence type="ECO:0000256" key="4">
    <source>
        <dbReference type="ARBA" id="ARBA00022980"/>
    </source>
</evidence>
<dbReference type="FunCoup" id="A0A165NSZ5">
    <property type="interactions" value="397"/>
</dbReference>
<dbReference type="Pfam" id="PF08071">
    <property type="entry name" value="RS4NT"/>
    <property type="match status" value="1"/>
</dbReference>
<dbReference type="InterPro" id="IPR005824">
    <property type="entry name" value="KOW"/>
</dbReference>
<accession>A0A165NSZ5</accession>
<keyword evidence="2 6" id="KW-0699">rRNA-binding</keyword>